<evidence type="ECO:0000256" key="1">
    <source>
        <dbReference type="ARBA" id="ARBA00004496"/>
    </source>
</evidence>
<reference evidence="6" key="1">
    <citation type="journal article" date="2019" name="Int. J. Syst. Evol. Microbiol.">
        <title>The Global Catalogue of Microorganisms (GCM) 10K type strain sequencing project: providing services to taxonomists for standard genome sequencing and annotation.</title>
        <authorList>
            <consortium name="The Broad Institute Genomics Platform"/>
            <consortium name="The Broad Institute Genome Sequencing Center for Infectious Disease"/>
            <person name="Wu L."/>
            <person name="Ma J."/>
        </authorList>
    </citation>
    <scope>NUCLEOTIDE SEQUENCE [LARGE SCALE GENOMIC DNA]</scope>
    <source>
        <strain evidence="6">CGMCC 4.7330</strain>
    </source>
</reference>
<evidence type="ECO:0000256" key="2">
    <source>
        <dbReference type="ARBA" id="ARBA00006411"/>
    </source>
</evidence>
<comment type="caution">
    <text evidence="5">The sequence shown here is derived from an EMBL/GenBank/DDBJ whole genome shotgun (WGS) entry which is preliminary data.</text>
</comment>
<dbReference type="Pfam" id="PF14011">
    <property type="entry name" value="ESX-1_EspG"/>
    <property type="match status" value="1"/>
</dbReference>
<dbReference type="EMBL" id="JBHSAX010000017">
    <property type="protein sequence ID" value="MFC3964450.1"/>
    <property type="molecule type" value="Genomic_DNA"/>
</dbReference>
<dbReference type="Proteomes" id="UP001595696">
    <property type="component" value="Unassembled WGS sequence"/>
</dbReference>
<name>A0ABV8DXN8_9NOCA</name>
<sequence>MPPNAWRLSALEFHVAWRAMDRDRLPFPLTLTSTAATEFEFEQQRAAAAGALYERLRADDTMFRALHALVEPLVRVELLGHLPGERRLRMSAGIDNDLGALATQEEDGSIVLALRPHAHVVRRVLAVLPECAPGTGPGFRAHPEELRADGNGLRGRSHALTPREQAVRLLEGPHRCYTEIRVDIGPALDGWQEGGEVLQVVDREDGRYLVTRTHVVEAVSGTPERLAAELGARVEVALEKAREPLRR</sequence>
<comment type="similarity">
    <text evidence="2">Belongs to the EspG family.</text>
</comment>
<accession>A0ABV8DXN8</accession>
<keyword evidence="4" id="KW-0143">Chaperone</keyword>
<organism evidence="5 6">
    <name type="scientific">Nocardia jiangsuensis</name>
    <dbReference type="NCBI Taxonomy" id="1691563"/>
    <lineage>
        <taxon>Bacteria</taxon>
        <taxon>Bacillati</taxon>
        <taxon>Actinomycetota</taxon>
        <taxon>Actinomycetes</taxon>
        <taxon>Mycobacteriales</taxon>
        <taxon>Nocardiaceae</taxon>
        <taxon>Nocardia</taxon>
    </lineage>
</organism>
<evidence type="ECO:0000313" key="5">
    <source>
        <dbReference type="EMBL" id="MFC3964450.1"/>
    </source>
</evidence>
<evidence type="ECO:0000256" key="4">
    <source>
        <dbReference type="ARBA" id="ARBA00023186"/>
    </source>
</evidence>
<dbReference type="InterPro" id="IPR025734">
    <property type="entry name" value="EspG"/>
</dbReference>
<dbReference type="RefSeq" id="WP_378614207.1">
    <property type="nucleotide sequence ID" value="NZ_JBHSAX010000017.1"/>
</dbReference>
<keyword evidence="6" id="KW-1185">Reference proteome</keyword>
<evidence type="ECO:0000256" key="3">
    <source>
        <dbReference type="ARBA" id="ARBA00022490"/>
    </source>
</evidence>
<gene>
    <name evidence="5" type="ORF">ACFO0B_20905</name>
</gene>
<proteinExistence type="inferred from homology"/>
<protein>
    <submittedName>
        <fullName evidence="5">ESX secretion-associated protein EspG</fullName>
    </submittedName>
</protein>
<evidence type="ECO:0000313" key="6">
    <source>
        <dbReference type="Proteomes" id="UP001595696"/>
    </source>
</evidence>
<keyword evidence="3" id="KW-0963">Cytoplasm</keyword>
<comment type="subcellular location">
    <subcellularLocation>
        <location evidence="1">Cytoplasm</location>
    </subcellularLocation>
</comment>